<dbReference type="PRINTS" id="PR00401">
    <property type="entry name" value="SH2DOMAIN"/>
</dbReference>
<keyword evidence="2 4" id="KW-0727">SH2 domain</keyword>
<evidence type="ECO:0000313" key="9">
    <source>
        <dbReference type="Proteomes" id="UP000824540"/>
    </source>
</evidence>
<dbReference type="PROSITE" id="PS50001">
    <property type="entry name" value="SH2"/>
    <property type="match status" value="1"/>
</dbReference>
<dbReference type="InterPro" id="IPR036860">
    <property type="entry name" value="SH2_dom_sf"/>
</dbReference>
<sequence>MNLSFLSEQQLFLPELTLLEAISKHALPEVALPYTLHTICRKLQNEAHKKESHRLKSNGQQRCCLWIFGGVAFADASWATPARAWSTDAITLVALYDYPSPDISQPIFRIGEKLRVMSEEGCWWKVRSLITGKENYIPNNHVAKVYHGWLFEGVVRQKAEELLHLPGNKAGSFMIRESTKERGVYSLSVRQRSITHYRIFRLPNNWYYISPRLTFQCLEDLVNHYSDIADGLCCILSTPCLALSAGNLNLTNQAPPVVMRRNFDWEKVNRSELLKGNTHSCPDSRDSLMSFGVRNSIASYLSLARSQDKKQKGWRNKKSESLYTFPGDECKESQEDNRYE</sequence>
<protein>
    <recommendedName>
        <fullName evidence="10">Src-like-adapter</fullName>
    </recommendedName>
</protein>
<evidence type="ECO:0000259" key="7">
    <source>
        <dbReference type="PROSITE" id="PS50002"/>
    </source>
</evidence>
<gene>
    <name evidence="8" type="ORF">JZ751_009544</name>
</gene>
<dbReference type="CDD" id="cd12010">
    <property type="entry name" value="SH3_SLAP"/>
    <property type="match status" value="1"/>
</dbReference>
<keyword evidence="1 5" id="KW-0728">SH3 domain</keyword>
<dbReference type="Proteomes" id="UP000824540">
    <property type="component" value="Unassembled WGS sequence"/>
</dbReference>
<proteinExistence type="predicted"/>
<feature type="domain" description="SH3" evidence="7">
    <location>
        <begin position="87"/>
        <end position="147"/>
    </location>
</feature>
<dbReference type="Gene3D" id="3.30.505.10">
    <property type="entry name" value="SH2 domain"/>
    <property type="match status" value="1"/>
</dbReference>
<dbReference type="InterPro" id="IPR035596">
    <property type="entry name" value="SLAP_SH3"/>
</dbReference>
<dbReference type="EMBL" id="JAFBMS010000018">
    <property type="protein sequence ID" value="KAG9345004.1"/>
    <property type="molecule type" value="Genomic_DNA"/>
</dbReference>
<dbReference type="FunFam" id="3.30.505.10:FF:000039">
    <property type="entry name" value="src-like-adapter isoform X1"/>
    <property type="match status" value="1"/>
</dbReference>
<dbReference type="Gene3D" id="2.30.30.40">
    <property type="entry name" value="SH3 Domains"/>
    <property type="match status" value="1"/>
</dbReference>
<evidence type="ECO:0000259" key="6">
    <source>
        <dbReference type="PROSITE" id="PS50001"/>
    </source>
</evidence>
<keyword evidence="9" id="KW-1185">Reference proteome</keyword>
<dbReference type="SMART" id="SM00326">
    <property type="entry name" value="SH3"/>
    <property type="match status" value="1"/>
</dbReference>
<name>A0A8T2NXY5_9TELE</name>
<feature type="domain" description="SH2" evidence="6">
    <location>
        <begin position="149"/>
        <end position="240"/>
    </location>
</feature>
<dbReference type="SUPFAM" id="SSF55550">
    <property type="entry name" value="SH2 domain"/>
    <property type="match status" value="1"/>
</dbReference>
<evidence type="ECO:0000256" key="3">
    <source>
        <dbReference type="ARBA" id="ARBA00023288"/>
    </source>
</evidence>
<keyword evidence="3" id="KW-0449">Lipoprotein</keyword>
<accession>A0A8T2NXY5</accession>
<dbReference type="InterPro" id="IPR001452">
    <property type="entry name" value="SH3_domain"/>
</dbReference>
<comment type="caution">
    <text evidence="8">The sequence shown here is derived from an EMBL/GenBank/DDBJ whole genome shotgun (WGS) entry which is preliminary data.</text>
</comment>
<dbReference type="InterPro" id="IPR000980">
    <property type="entry name" value="SH2"/>
</dbReference>
<dbReference type="SUPFAM" id="SSF50044">
    <property type="entry name" value="SH3-domain"/>
    <property type="match status" value="1"/>
</dbReference>
<dbReference type="PANTHER" id="PTHR46037">
    <property type="entry name" value="PROTEIN ENHANCER OF SEVENLESS 2B"/>
    <property type="match status" value="1"/>
</dbReference>
<dbReference type="AlphaFoldDB" id="A0A8T2NXY5"/>
<dbReference type="Pfam" id="PF00017">
    <property type="entry name" value="SH2"/>
    <property type="match status" value="1"/>
</dbReference>
<dbReference type="InterPro" id="IPR036028">
    <property type="entry name" value="SH3-like_dom_sf"/>
</dbReference>
<evidence type="ECO:0008006" key="10">
    <source>
        <dbReference type="Google" id="ProtNLM"/>
    </source>
</evidence>
<reference evidence="8" key="1">
    <citation type="thesis" date="2021" institute="BYU ScholarsArchive" country="Provo, UT, USA">
        <title>Applications of and Algorithms for Genome Assembly and Genomic Analyses with an Emphasis on Marine Teleosts.</title>
        <authorList>
            <person name="Pickett B.D."/>
        </authorList>
    </citation>
    <scope>NUCLEOTIDE SEQUENCE</scope>
    <source>
        <strain evidence="8">HI-2016</strain>
    </source>
</reference>
<evidence type="ECO:0000256" key="1">
    <source>
        <dbReference type="ARBA" id="ARBA00022443"/>
    </source>
</evidence>
<dbReference type="PROSITE" id="PS50002">
    <property type="entry name" value="SH3"/>
    <property type="match status" value="1"/>
</dbReference>
<dbReference type="Pfam" id="PF00018">
    <property type="entry name" value="SH3_1"/>
    <property type="match status" value="1"/>
</dbReference>
<dbReference type="SMART" id="SM00252">
    <property type="entry name" value="SH2"/>
    <property type="match status" value="1"/>
</dbReference>
<evidence type="ECO:0000313" key="8">
    <source>
        <dbReference type="EMBL" id="KAG9345004.1"/>
    </source>
</evidence>
<dbReference type="OrthoDB" id="9924021at2759"/>
<organism evidence="8 9">
    <name type="scientific">Albula glossodonta</name>
    <name type="common">roundjaw bonefish</name>
    <dbReference type="NCBI Taxonomy" id="121402"/>
    <lineage>
        <taxon>Eukaryota</taxon>
        <taxon>Metazoa</taxon>
        <taxon>Chordata</taxon>
        <taxon>Craniata</taxon>
        <taxon>Vertebrata</taxon>
        <taxon>Euteleostomi</taxon>
        <taxon>Actinopterygii</taxon>
        <taxon>Neopterygii</taxon>
        <taxon>Teleostei</taxon>
        <taxon>Albuliformes</taxon>
        <taxon>Albulidae</taxon>
        <taxon>Albula</taxon>
    </lineage>
</organism>
<evidence type="ECO:0000256" key="5">
    <source>
        <dbReference type="PROSITE-ProRule" id="PRU00192"/>
    </source>
</evidence>
<evidence type="ECO:0000256" key="4">
    <source>
        <dbReference type="PROSITE-ProRule" id="PRU00191"/>
    </source>
</evidence>
<dbReference type="InterPro" id="IPR043539">
    <property type="entry name" value="Grb2-like"/>
</dbReference>
<evidence type="ECO:0000256" key="2">
    <source>
        <dbReference type="ARBA" id="ARBA00022999"/>
    </source>
</evidence>